<dbReference type="AlphaFoldDB" id="A0A857JBW3"/>
<evidence type="ECO:0000256" key="1">
    <source>
        <dbReference type="ARBA" id="ARBA00023015"/>
    </source>
</evidence>
<dbReference type="GO" id="GO:0005829">
    <property type="term" value="C:cytosol"/>
    <property type="evidence" value="ECO:0007669"/>
    <property type="project" value="TreeGrafter"/>
</dbReference>
<reference evidence="5 6" key="1">
    <citation type="submission" date="2020-01" db="EMBL/GenBank/DDBJ databases">
        <title>Genome sequencing of strain KACC 21265.</title>
        <authorList>
            <person name="Heo J."/>
            <person name="Kim S.-J."/>
            <person name="Kim J.-S."/>
            <person name="Hong S.-B."/>
            <person name="Kwon S.-W."/>
        </authorList>
    </citation>
    <scope>NUCLEOTIDE SEQUENCE [LARGE SCALE GENOMIC DNA]</scope>
    <source>
        <strain evidence="5 6">KACC 21265</strain>
    </source>
</reference>
<dbReference type="PROSITE" id="PS50943">
    <property type="entry name" value="HTH_CROC1"/>
    <property type="match status" value="1"/>
</dbReference>
<keyword evidence="1" id="KW-0805">Transcription regulation</keyword>
<dbReference type="InterPro" id="IPR010982">
    <property type="entry name" value="Lambda_DNA-bd_dom_sf"/>
</dbReference>
<dbReference type="GO" id="GO:0003700">
    <property type="term" value="F:DNA-binding transcription factor activity"/>
    <property type="evidence" value="ECO:0007669"/>
    <property type="project" value="TreeGrafter"/>
</dbReference>
<evidence type="ECO:0000259" key="4">
    <source>
        <dbReference type="PROSITE" id="PS50943"/>
    </source>
</evidence>
<organism evidence="5 6">
    <name type="scientific">Xylophilus rhododendri</name>
    <dbReference type="NCBI Taxonomy" id="2697032"/>
    <lineage>
        <taxon>Bacteria</taxon>
        <taxon>Pseudomonadati</taxon>
        <taxon>Pseudomonadota</taxon>
        <taxon>Betaproteobacteria</taxon>
        <taxon>Burkholderiales</taxon>
        <taxon>Xylophilus</taxon>
    </lineage>
</organism>
<dbReference type="GO" id="GO:0003677">
    <property type="term" value="F:DNA binding"/>
    <property type="evidence" value="ECO:0007669"/>
    <property type="project" value="UniProtKB-KW"/>
</dbReference>
<gene>
    <name evidence="5" type="ORF">GT347_10880</name>
</gene>
<keyword evidence="2" id="KW-0238">DNA-binding</keyword>
<dbReference type="InterPro" id="IPR050807">
    <property type="entry name" value="TransReg_Diox_bact_type"/>
</dbReference>
<dbReference type="SUPFAM" id="SSF47413">
    <property type="entry name" value="lambda repressor-like DNA-binding domains"/>
    <property type="match status" value="1"/>
</dbReference>
<proteinExistence type="predicted"/>
<evidence type="ECO:0000256" key="2">
    <source>
        <dbReference type="ARBA" id="ARBA00023125"/>
    </source>
</evidence>
<dbReference type="KEGG" id="xyk:GT347_10880"/>
<dbReference type="SMART" id="SM00530">
    <property type="entry name" value="HTH_XRE"/>
    <property type="match status" value="1"/>
</dbReference>
<dbReference type="PANTHER" id="PTHR46797">
    <property type="entry name" value="HTH-TYPE TRANSCRIPTIONAL REGULATOR"/>
    <property type="match status" value="1"/>
</dbReference>
<name>A0A857JBW3_9BURK</name>
<dbReference type="InterPro" id="IPR001387">
    <property type="entry name" value="Cro/C1-type_HTH"/>
</dbReference>
<keyword evidence="6" id="KW-1185">Reference proteome</keyword>
<accession>A0A857JBW3</accession>
<sequence length="86" mass="9467">MSPDEKKQKPAVLVAFGVAVRRYRKEKGLSQEAFADQCGIDRSYMGGIERGERNVALLNIARIAQTLGMELSVFFVALDAYGEAVD</sequence>
<dbReference type="Proteomes" id="UP000464787">
    <property type="component" value="Chromosome"/>
</dbReference>
<evidence type="ECO:0000256" key="3">
    <source>
        <dbReference type="ARBA" id="ARBA00023163"/>
    </source>
</evidence>
<feature type="domain" description="HTH cro/C1-type" evidence="4">
    <location>
        <begin position="20"/>
        <end position="74"/>
    </location>
</feature>
<dbReference type="EMBL" id="CP047650">
    <property type="protein sequence ID" value="QHJ01495.1"/>
    <property type="molecule type" value="Genomic_DNA"/>
</dbReference>
<protein>
    <submittedName>
        <fullName evidence="5">Helix-turn-helix domain-containing protein</fullName>
    </submittedName>
</protein>
<dbReference type="Pfam" id="PF01381">
    <property type="entry name" value="HTH_3"/>
    <property type="match status" value="1"/>
</dbReference>
<evidence type="ECO:0000313" key="6">
    <source>
        <dbReference type="Proteomes" id="UP000464787"/>
    </source>
</evidence>
<dbReference type="Gene3D" id="1.10.260.40">
    <property type="entry name" value="lambda repressor-like DNA-binding domains"/>
    <property type="match status" value="1"/>
</dbReference>
<evidence type="ECO:0000313" key="5">
    <source>
        <dbReference type="EMBL" id="QHJ01495.1"/>
    </source>
</evidence>
<dbReference type="PANTHER" id="PTHR46797:SF23">
    <property type="entry name" value="HTH-TYPE TRANSCRIPTIONAL REGULATOR SUTR"/>
    <property type="match status" value="1"/>
</dbReference>
<dbReference type="CDD" id="cd00093">
    <property type="entry name" value="HTH_XRE"/>
    <property type="match status" value="1"/>
</dbReference>
<keyword evidence="3" id="KW-0804">Transcription</keyword>